<comment type="catalytic activity">
    <reaction evidence="1 12">
        <text>a phosphate monoester + H2O = an alcohol + phosphate</text>
        <dbReference type="Rhea" id="RHEA:15017"/>
        <dbReference type="ChEBI" id="CHEBI:15377"/>
        <dbReference type="ChEBI" id="CHEBI:30879"/>
        <dbReference type="ChEBI" id="CHEBI:43474"/>
        <dbReference type="ChEBI" id="CHEBI:67140"/>
        <dbReference type="EC" id="3.1.3.2"/>
    </reaction>
</comment>
<evidence type="ECO:0000313" key="15">
    <source>
        <dbReference type="EMBL" id="KAH8482153.1"/>
    </source>
</evidence>
<evidence type="ECO:0000256" key="13">
    <source>
        <dbReference type="SAM" id="MobiDB-lite"/>
    </source>
</evidence>
<keyword evidence="5" id="KW-0479">Metal-binding</keyword>
<feature type="compositionally biased region" description="Basic and acidic residues" evidence="13">
    <location>
        <begin position="505"/>
        <end position="530"/>
    </location>
</feature>
<evidence type="ECO:0000256" key="1">
    <source>
        <dbReference type="ARBA" id="ARBA00000032"/>
    </source>
</evidence>
<evidence type="ECO:0000256" key="7">
    <source>
        <dbReference type="ARBA" id="ARBA00022801"/>
    </source>
</evidence>
<reference evidence="15" key="1">
    <citation type="journal article" date="2021" name="J. Hered.">
        <title>Genome Assembly of Salicaceae Populus deltoides (Eastern Cottonwood) I-69 Based on Nanopore Sequencing and Hi-C Technologies.</title>
        <authorList>
            <person name="Bai S."/>
            <person name="Wu H."/>
            <person name="Zhang J."/>
            <person name="Pan Z."/>
            <person name="Zhao W."/>
            <person name="Li Z."/>
            <person name="Tong C."/>
        </authorList>
    </citation>
    <scope>NUCLEOTIDE SEQUENCE</scope>
    <source>
        <tissue evidence="15">Leaf</tissue>
    </source>
</reference>
<keyword evidence="8" id="KW-0862">Zinc</keyword>
<dbReference type="Pfam" id="PF16656">
    <property type="entry name" value="Pur_ac_phosph_N"/>
    <property type="match status" value="1"/>
</dbReference>
<evidence type="ECO:0000256" key="4">
    <source>
        <dbReference type="ARBA" id="ARBA00008723"/>
    </source>
</evidence>
<dbReference type="CDD" id="cd00839">
    <property type="entry name" value="MPP_PAPs"/>
    <property type="match status" value="1"/>
</dbReference>
<dbReference type="InterPro" id="IPR041792">
    <property type="entry name" value="MPP_PAP"/>
</dbReference>
<dbReference type="InterPro" id="IPR029052">
    <property type="entry name" value="Metallo-depent_PP-like"/>
</dbReference>
<keyword evidence="9" id="KW-0408">Iron</keyword>
<dbReference type="InterPro" id="IPR039331">
    <property type="entry name" value="PAPs-like"/>
</dbReference>
<comment type="similarity">
    <text evidence="4 12">Belongs to the metallophosphoesterase superfamily. Purple acid phosphatase family.</text>
</comment>
<feature type="region of interest" description="Disordered" evidence="13">
    <location>
        <begin position="725"/>
        <end position="758"/>
    </location>
</feature>
<feature type="compositionally biased region" description="Polar residues" evidence="13">
    <location>
        <begin position="730"/>
        <end position="739"/>
    </location>
</feature>
<evidence type="ECO:0000313" key="16">
    <source>
        <dbReference type="Proteomes" id="UP000807159"/>
    </source>
</evidence>
<proteinExistence type="inferred from homology"/>
<evidence type="ECO:0000256" key="5">
    <source>
        <dbReference type="ARBA" id="ARBA00022723"/>
    </source>
</evidence>
<comment type="cofactor">
    <cofactor evidence="2">
        <name>Zn(2+)</name>
        <dbReference type="ChEBI" id="CHEBI:29105"/>
    </cofactor>
</comment>
<comment type="caution">
    <text evidence="15">The sequence shown here is derived from an EMBL/GenBank/DDBJ whole genome shotgun (WGS) entry which is preliminary data.</text>
</comment>
<keyword evidence="10" id="KW-0325">Glycoprotein</keyword>
<dbReference type="Pfam" id="PF00149">
    <property type="entry name" value="Metallophos"/>
    <property type="match status" value="1"/>
</dbReference>
<evidence type="ECO:0000256" key="11">
    <source>
        <dbReference type="PROSITE-ProRule" id="PRU00042"/>
    </source>
</evidence>
<sequence>MPKVVETQSMLLQVLILVFFFLSASVKNGNAGITSTFIRSEWPSNDIPLDHEVFAVPKGHNAPQQVHITQGDYNGKAVIISWVTPDEPGTSKVQYGVSKKNYDFTAEGAVRNYTFYNYTSGYIHQCLVDGLEYDTKYYYKIGNGGSYREFWFQTPPKINPDTPYKFGIIGDLGQTYNSLSTLEHYMQSGAQVVLFVGDLAYADRYMYNDVGIRWDTWGRFVERSAAYQPWMWSVGNHEIEYMPYLGEVIPFKSYLNRYPTPHLASKSSSPLWYAIRRASAHIIVLSSYSPFVKYTPQWEWLQEELERVDREKTPWLIVLMHVPIYNSNEAHFMEGESMRAVFEEWFVHYKVDVIFAGHVHAYERSYRISNIHYNVSGGDCYPAADESAPVYITVGDGGNQEGLAERFRDPQPDYSAFREASYGHSTLEIKNRTHALYHWNRNDDGKKVPTDAFVLHNQYWGSNLRRRKLKKHHLRSVVGRVSMESSGTERSSSEGSSISATSEGTLHRDGGDLDQTKMDSTKKMKEKAARGSEPTLLPESSARVLPGLKLSSDNSIRGSKQFNLFSPMSVGSSHAKESTDETLRQNESRVFSCNFCKREFSTSQALGGHQNATKQEQALAKRRREMDARHSEYGWIPSFTRHRLIHGHPPEGGHRYGAHSGWARQTLMNTQPSIDRLRTESLNAFCGGFGISTSSSSPRFDDNCIVRSSFGASPSSNNIVAIKKPHGSDHIQQINPSKSDQTDEYGLDLRPDDSIKTR</sequence>
<dbReference type="FunFam" id="2.60.40.380:FF:000001">
    <property type="entry name" value="Fe(3+)-Zn(2+) purple acid phosphatase"/>
    <property type="match status" value="1"/>
</dbReference>
<feature type="compositionally biased region" description="Basic and acidic residues" evidence="13">
    <location>
        <begin position="747"/>
        <end position="758"/>
    </location>
</feature>
<dbReference type="SUPFAM" id="SSF49363">
    <property type="entry name" value="Purple acid phosphatase, N-terminal domain"/>
    <property type="match status" value="1"/>
</dbReference>
<dbReference type="InterPro" id="IPR025733">
    <property type="entry name" value="PAPs_C"/>
</dbReference>
<name>A0A8T2WPU2_POPDE</name>
<dbReference type="GO" id="GO:0008270">
    <property type="term" value="F:zinc ion binding"/>
    <property type="evidence" value="ECO:0007669"/>
    <property type="project" value="UniProtKB-KW"/>
</dbReference>
<dbReference type="Proteomes" id="UP000807159">
    <property type="component" value="Chromosome 18"/>
</dbReference>
<feature type="signal peptide" evidence="12">
    <location>
        <begin position="1"/>
        <end position="31"/>
    </location>
</feature>
<keyword evidence="7 12" id="KW-0378">Hydrolase</keyword>
<keyword evidence="16" id="KW-1185">Reference proteome</keyword>
<feature type="chain" id="PRO_5035959610" description="Purple acid phosphatase" evidence="12">
    <location>
        <begin position="32"/>
        <end position="758"/>
    </location>
</feature>
<keyword evidence="6 12" id="KW-0732">Signal</keyword>
<feature type="region of interest" description="Disordered" evidence="13">
    <location>
        <begin position="480"/>
        <end position="541"/>
    </location>
</feature>
<feature type="domain" description="C2H2-type" evidence="14">
    <location>
        <begin position="591"/>
        <end position="618"/>
    </location>
</feature>
<organism evidence="15 16">
    <name type="scientific">Populus deltoides</name>
    <name type="common">Eastern poplar</name>
    <name type="synonym">Eastern cottonwood</name>
    <dbReference type="NCBI Taxonomy" id="3696"/>
    <lineage>
        <taxon>Eukaryota</taxon>
        <taxon>Viridiplantae</taxon>
        <taxon>Streptophyta</taxon>
        <taxon>Embryophyta</taxon>
        <taxon>Tracheophyta</taxon>
        <taxon>Spermatophyta</taxon>
        <taxon>Magnoliopsida</taxon>
        <taxon>eudicotyledons</taxon>
        <taxon>Gunneridae</taxon>
        <taxon>Pentapetalae</taxon>
        <taxon>rosids</taxon>
        <taxon>fabids</taxon>
        <taxon>Malpighiales</taxon>
        <taxon>Salicaceae</taxon>
        <taxon>Saliceae</taxon>
        <taxon>Populus</taxon>
    </lineage>
</organism>
<dbReference type="Gene3D" id="3.60.21.10">
    <property type="match status" value="1"/>
</dbReference>
<dbReference type="Pfam" id="PF14008">
    <property type="entry name" value="Metallophos_C"/>
    <property type="match status" value="1"/>
</dbReference>
<dbReference type="InterPro" id="IPR008963">
    <property type="entry name" value="Purple_acid_Pase-like_N"/>
</dbReference>
<dbReference type="InterPro" id="IPR013087">
    <property type="entry name" value="Znf_C2H2_type"/>
</dbReference>
<evidence type="ECO:0000256" key="10">
    <source>
        <dbReference type="ARBA" id="ARBA00023180"/>
    </source>
</evidence>
<evidence type="ECO:0000256" key="2">
    <source>
        <dbReference type="ARBA" id="ARBA00001947"/>
    </source>
</evidence>
<comment type="cofactor">
    <cofactor evidence="3">
        <name>Fe cation</name>
        <dbReference type="ChEBI" id="CHEBI:24875"/>
    </cofactor>
</comment>
<dbReference type="EMBL" id="JACEGQ020000018">
    <property type="protein sequence ID" value="KAH8482153.1"/>
    <property type="molecule type" value="Genomic_DNA"/>
</dbReference>
<dbReference type="FunFam" id="3.60.21.10:FF:000034">
    <property type="entry name" value="Fe(3+)-Zn(2+) purple acid phosphatase"/>
    <property type="match status" value="1"/>
</dbReference>
<evidence type="ECO:0000256" key="6">
    <source>
        <dbReference type="ARBA" id="ARBA00022729"/>
    </source>
</evidence>
<dbReference type="InterPro" id="IPR015914">
    <property type="entry name" value="PAPs_N"/>
</dbReference>
<dbReference type="Gene3D" id="2.60.40.380">
    <property type="entry name" value="Purple acid phosphatase-like, N-terminal"/>
    <property type="match status" value="1"/>
</dbReference>
<protein>
    <recommendedName>
        <fullName evidence="12">Purple acid phosphatase</fullName>
        <ecNumber evidence="12">3.1.3.2</ecNumber>
    </recommendedName>
</protein>
<evidence type="ECO:0000256" key="8">
    <source>
        <dbReference type="ARBA" id="ARBA00022833"/>
    </source>
</evidence>
<keyword evidence="11" id="KW-0863">Zinc-finger</keyword>
<evidence type="ECO:0000256" key="3">
    <source>
        <dbReference type="ARBA" id="ARBA00001962"/>
    </source>
</evidence>
<evidence type="ECO:0000256" key="12">
    <source>
        <dbReference type="RuleBase" id="RU361203"/>
    </source>
</evidence>
<dbReference type="PROSITE" id="PS50157">
    <property type="entry name" value="ZINC_FINGER_C2H2_2"/>
    <property type="match status" value="1"/>
</dbReference>
<dbReference type="EC" id="3.1.3.2" evidence="12"/>
<evidence type="ECO:0000256" key="9">
    <source>
        <dbReference type="ARBA" id="ARBA00023004"/>
    </source>
</evidence>
<gene>
    <name evidence="15" type="ORF">H0E87_029568</name>
</gene>
<accession>A0A8T2WPU2</accession>
<dbReference type="PANTHER" id="PTHR22953:SF55">
    <property type="entry name" value="BIFUNCTIONAL PURPLE ACID PHOSPHATASE 26"/>
    <property type="match status" value="1"/>
</dbReference>
<dbReference type="GO" id="GO:0003993">
    <property type="term" value="F:acid phosphatase activity"/>
    <property type="evidence" value="ECO:0007669"/>
    <property type="project" value="UniProtKB-EC"/>
</dbReference>
<dbReference type="AlphaFoldDB" id="A0A8T2WPU2"/>
<evidence type="ECO:0000259" key="14">
    <source>
        <dbReference type="PROSITE" id="PS50157"/>
    </source>
</evidence>
<dbReference type="PANTHER" id="PTHR22953">
    <property type="entry name" value="ACID PHOSPHATASE RELATED"/>
    <property type="match status" value="1"/>
</dbReference>
<dbReference type="InterPro" id="IPR004843">
    <property type="entry name" value="Calcineurin-like_PHP"/>
</dbReference>
<dbReference type="SUPFAM" id="SSF56300">
    <property type="entry name" value="Metallo-dependent phosphatases"/>
    <property type="match status" value="1"/>
</dbReference>
<feature type="compositionally biased region" description="Low complexity" evidence="13">
    <location>
        <begin position="482"/>
        <end position="504"/>
    </location>
</feature>